<dbReference type="EMBL" id="KN406254">
    <property type="protein sequence ID" value="KHG16458.1"/>
    <property type="molecule type" value="Genomic_DNA"/>
</dbReference>
<organism evidence="1 2">
    <name type="scientific">Gossypium arboreum</name>
    <name type="common">Tree cotton</name>
    <name type="synonym">Gossypium nanking</name>
    <dbReference type="NCBI Taxonomy" id="29729"/>
    <lineage>
        <taxon>Eukaryota</taxon>
        <taxon>Viridiplantae</taxon>
        <taxon>Streptophyta</taxon>
        <taxon>Embryophyta</taxon>
        <taxon>Tracheophyta</taxon>
        <taxon>Spermatophyta</taxon>
        <taxon>Magnoliopsida</taxon>
        <taxon>eudicotyledons</taxon>
        <taxon>Gunneridae</taxon>
        <taxon>Pentapetalae</taxon>
        <taxon>rosids</taxon>
        <taxon>malvids</taxon>
        <taxon>Malvales</taxon>
        <taxon>Malvaceae</taxon>
        <taxon>Malvoideae</taxon>
        <taxon>Gossypium</taxon>
    </lineage>
</organism>
<proteinExistence type="predicted"/>
<protein>
    <submittedName>
        <fullName evidence="1">Uncharacterized protein</fullName>
    </submittedName>
</protein>
<evidence type="ECO:0000313" key="1">
    <source>
        <dbReference type="EMBL" id="KHG16458.1"/>
    </source>
</evidence>
<gene>
    <name evidence="1" type="ORF">F383_23803</name>
</gene>
<reference evidence="2" key="1">
    <citation type="submission" date="2014-09" db="EMBL/GenBank/DDBJ databases">
        <authorList>
            <person name="Mudge J."/>
            <person name="Ramaraj T."/>
            <person name="Lindquist I.E."/>
            <person name="Bharti A.K."/>
            <person name="Sundararajan A."/>
            <person name="Cameron C.T."/>
            <person name="Woodward J.E."/>
            <person name="May G.D."/>
            <person name="Brubaker C."/>
            <person name="Broadhvest J."/>
            <person name="Wilkins T.A."/>
        </authorList>
    </citation>
    <scope>NUCLEOTIDE SEQUENCE</scope>
    <source>
        <strain evidence="2">cv. AKA8401</strain>
    </source>
</reference>
<dbReference type="Proteomes" id="UP000032142">
    <property type="component" value="Unassembled WGS sequence"/>
</dbReference>
<accession>A0A0B0NPJ0</accession>
<sequence>MSQTCLTLALISIPMPCPRQGLTLAHIMWLMHVPDMSYTSTQITLTLRTSIQITLRFKREFYYLNIHHI</sequence>
<evidence type="ECO:0000313" key="2">
    <source>
        <dbReference type="Proteomes" id="UP000032142"/>
    </source>
</evidence>
<name>A0A0B0NPJ0_GOSAR</name>
<dbReference type="AlphaFoldDB" id="A0A0B0NPJ0"/>
<keyword evidence="2" id="KW-1185">Reference proteome</keyword>